<dbReference type="AlphaFoldDB" id="A0A2P2QL49"/>
<reference evidence="1" key="1">
    <citation type="submission" date="2018-02" db="EMBL/GenBank/DDBJ databases">
        <title>Rhizophora mucronata_Transcriptome.</title>
        <authorList>
            <person name="Meera S.P."/>
            <person name="Sreeshan A."/>
            <person name="Augustine A."/>
        </authorList>
    </citation>
    <scope>NUCLEOTIDE SEQUENCE</scope>
    <source>
        <tissue evidence="1">Leaf</tissue>
    </source>
</reference>
<proteinExistence type="predicted"/>
<evidence type="ECO:0000313" key="1">
    <source>
        <dbReference type="EMBL" id="MBX67615.1"/>
    </source>
</evidence>
<dbReference type="EMBL" id="GGEC01087131">
    <property type="protein sequence ID" value="MBX67615.1"/>
    <property type="molecule type" value="Transcribed_RNA"/>
</dbReference>
<organism evidence="1">
    <name type="scientific">Rhizophora mucronata</name>
    <name type="common">Asiatic mangrove</name>
    <dbReference type="NCBI Taxonomy" id="61149"/>
    <lineage>
        <taxon>Eukaryota</taxon>
        <taxon>Viridiplantae</taxon>
        <taxon>Streptophyta</taxon>
        <taxon>Embryophyta</taxon>
        <taxon>Tracheophyta</taxon>
        <taxon>Spermatophyta</taxon>
        <taxon>Magnoliopsida</taxon>
        <taxon>eudicotyledons</taxon>
        <taxon>Gunneridae</taxon>
        <taxon>Pentapetalae</taxon>
        <taxon>rosids</taxon>
        <taxon>fabids</taxon>
        <taxon>Malpighiales</taxon>
        <taxon>Rhizophoraceae</taxon>
        <taxon>Rhizophora</taxon>
    </lineage>
</organism>
<name>A0A2P2QL49_RHIMU</name>
<sequence length="51" mass="5965">MLDHVSSCKYHKRWTSYIMDTADLHYLKYQTLLSANNFHGIAHATESQCMC</sequence>
<accession>A0A2P2QL49</accession>
<protein>
    <submittedName>
        <fullName evidence="1">Uncharacterized protein</fullName>
    </submittedName>
</protein>